<protein>
    <submittedName>
        <fullName evidence="1">Uncharacterized protein</fullName>
    </submittedName>
</protein>
<comment type="caution">
    <text evidence="1">The sequence shown here is derived from an EMBL/GenBank/DDBJ whole genome shotgun (WGS) entry which is preliminary data.</text>
</comment>
<organism evidence="1 2">
    <name type="scientific">Solanum commersonii</name>
    <name type="common">Commerson's wild potato</name>
    <name type="synonym">Commerson's nightshade</name>
    <dbReference type="NCBI Taxonomy" id="4109"/>
    <lineage>
        <taxon>Eukaryota</taxon>
        <taxon>Viridiplantae</taxon>
        <taxon>Streptophyta</taxon>
        <taxon>Embryophyta</taxon>
        <taxon>Tracheophyta</taxon>
        <taxon>Spermatophyta</taxon>
        <taxon>Magnoliopsida</taxon>
        <taxon>eudicotyledons</taxon>
        <taxon>Gunneridae</taxon>
        <taxon>Pentapetalae</taxon>
        <taxon>asterids</taxon>
        <taxon>lamiids</taxon>
        <taxon>Solanales</taxon>
        <taxon>Solanaceae</taxon>
        <taxon>Solanoideae</taxon>
        <taxon>Solaneae</taxon>
        <taxon>Solanum</taxon>
    </lineage>
</organism>
<name>A0A9J5Y120_SOLCO</name>
<proteinExistence type="predicted"/>
<reference evidence="1 2" key="1">
    <citation type="submission" date="2020-09" db="EMBL/GenBank/DDBJ databases">
        <title>De no assembly of potato wild relative species, Solanum commersonii.</title>
        <authorList>
            <person name="Cho K."/>
        </authorList>
    </citation>
    <scope>NUCLEOTIDE SEQUENCE [LARGE SCALE GENOMIC DNA]</scope>
    <source>
        <strain evidence="1">LZ3.2</strain>
        <tissue evidence="1">Leaf</tissue>
    </source>
</reference>
<sequence length="197" mass="21507">MIKVSRVNGARELDPYLGRATEVCSHGGSEPITLLKTASASSLVDAVTMTNGIGPGIGAARILAGRPAMASLDLFLPGIHGDVESLFASVKLKCPSDHCPTDNSWQLNNRTLEIIQLISWQGITPDFLVVFAAMASLDLSYKRIPFISDDNDDESGLNRIGHRDYMIRILAWQITVILQPWRGRLSLCLDLFADLSL</sequence>
<dbReference type="AlphaFoldDB" id="A0A9J5Y120"/>
<keyword evidence="2" id="KW-1185">Reference proteome</keyword>
<evidence type="ECO:0000313" key="2">
    <source>
        <dbReference type="Proteomes" id="UP000824120"/>
    </source>
</evidence>
<accession>A0A9J5Y120</accession>
<dbReference type="EMBL" id="JACXVP010000007">
    <property type="protein sequence ID" value="KAG5593666.1"/>
    <property type="molecule type" value="Genomic_DNA"/>
</dbReference>
<evidence type="ECO:0000313" key="1">
    <source>
        <dbReference type="EMBL" id="KAG5593666.1"/>
    </source>
</evidence>
<gene>
    <name evidence="1" type="ORF">H5410_034898</name>
</gene>
<dbReference type="Proteomes" id="UP000824120">
    <property type="component" value="Chromosome 7"/>
</dbReference>